<dbReference type="PROSITE" id="PS50845">
    <property type="entry name" value="RETICULON"/>
    <property type="match status" value="1"/>
</dbReference>
<keyword evidence="3 6" id="KW-0256">Endoplasmic reticulum</keyword>
<evidence type="ECO:0000256" key="4">
    <source>
        <dbReference type="ARBA" id="ARBA00022989"/>
    </source>
</evidence>
<evidence type="ECO:0000313" key="9">
    <source>
        <dbReference type="Proteomes" id="UP000813462"/>
    </source>
</evidence>
<evidence type="ECO:0000256" key="3">
    <source>
        <dbReference type="ARBA" id="ARBA00022824"/>
    </source>
</evidence>
<keyword evidence="4 6" id="KW-1133">Transmembrane helix</keyword>
<keyword evidence="5 6" id="KW-0472">Membrane</keyword>
<dbReference type="GO" id="GO:0009617">
    <property type="term" value="P:response to bacterium"/>
    <property type="evidence" value="ECO:0007669"/>
    <property type="project" value="InterPro"/>
</dbReference>
<dbReference type="InterPro" id="IPR003388">
    <property type="entry name" value="Reticulon"/>
</dbReference>
<feature type="transmembrane region" description="Helical" evidence="6">
    <location>
        <begin position="57"/>
        <end position="79"/>
    </location>
</feature>
<feature type="transmembrane region" description="Helical" evidence="6">
    <location>
        <begin position="124"/>
        <end position="154"/>
    </location>
</feature>
<dbReference type="PANTHER" id="PTHR10994">
    <property type="entry name" value="RETICULON"/>
    <property type="match status" value="1"/>
</dbReference>
<dbReference type="PANTHER" id="PTHR10994:SF157">
    <property type="entry name" value="RETICULON-LIKE PROTEIN B14"/>
    <property type="match status" value="1"/>
</dbReference>
<dbReference type="GO" id="GO:0005789">
    <property type="term" value="C:endoplasmic reticulum membrane"/>
    <property type="evidence" value="ECO:0007669"/>
    <property type="project" value="UniProtKB-SubCell"/>
</dbReference>
<gene>
    <name evidence="8" type="ORF">FEM48_Zijuj10G0138500</name>
</gene>
<dbReference type="InterPro" id="IPR045064">
    <property type="entry name" value="Reticulon-like"/>
</dbReference>
<dbReference type="Proteomes" id="UP000813462">
    <property type="component" value="Unassembled WGS sequence"/>
</dbReference>
<proteinExistence type="predicted"/>
<reference evidence="8" key="1">
    <citation type="journal article" date="2021" name="Front. Plant Sci.">
        <title>Chromosome-Scale Genome Assembly for Chinese Sour Jujube and Insights Into Its Genome Evolution and Domestication Signature.</title>
        <authorList>
            <person name="Shen L.-Y."/>
            <person name="Luo H."/>
            <person name="Wang X.-L."/>
            <person name="Wang X.-M."/>
            <person name="Qiu X.-J."/>
            <person name="Liu H."/>
            <person name="Zhou S.-S."/>
            <person name="Jia K.-H."/>
            <person name="Nie S."/>
            <person name="Bao Y.-T."/>
            <person name="Zhang R.-G."/>
            <person name="Yun Q.-Z."/>
            <person name="Chai Y.-H."/>
            <person name="Lu J.-Y."/>
            <person name="Li Y."/>
            <person name="Zhao S.-W."/>
            <person name="Mao J.-F."/>
            <person name="Jia S.-G."/>
            <person name="Mao Y.-M."/>
        </authorList>
    </citation>
    <scope>NUCLEOTIDE SEQUENCE</scope>
    <source>
        <strain evidence="8">AT0</strain>
        <tissue evidence="8">Leaf</tissue>
    </source>
</reference>
<dbReference type="OrthoDB" id="567788at2759"/>
<feature type="transmembrane region" description="Helical" evidence="6">
    <location>
        <begin position="33"/>
        <end position="50"/>
    </location>
</feature>
<evidence type="ECO:0000256" key="5">
    <source>
        <dbReference type="ARBA" id="ARBA00023136"/>
    </source>
</evidence>
<evidence type="ECO:0000313" key="8">
    <source>
        <dbReference type="EMBL" id="KAH7516469.1"/>
    </source>
</evidence>
<comment type="subcellular location">
    <subcellularLocation>
        <location evidence="1 6">Endoplasmic reticulum membrane</location>
        <topology evidence="1 6">Multi-pass membrane protein</topology>
    </subcellularLocation>
</comment>
<feature type="domain" description="Reticulon" evidence="7">
    <location>
        <begin position="24"/>
        <end position="205"/>
    </location>
</feature>
<evidence type="ECO:0000256" key="1">
    <source>
        <dbReference type="ARBA" id="ARBA00004477"/>
    </source>
</evidence>
<protein>
    <recommendedName>
        <fullName evidence="6">Reticulon-like protein</fullName>
    </recommendedName>
</protein>
<dbReference type="Pfam" id="PF02453">
    <property type="entry name" value="Reticulon"/>
    <property type="match status" value="1"/>
</dbReference>
<evidence type="ECO:0000259" key="7">
    <source>
        <dbReference type="PROSITE" id="PS50845"/>
    </source>
</evidence>
<dbReference type="AlphaFoldDB" id="A0A978UNR7"/>
<evidence type="ECO:0000256" key="2">
    <source>
        <dbReference type="ARBA" id="ARBA00022692"/>
    </source>
</evidence>
<comment type="caution">
    <text evidence="8">The sequence shown here is derived from an EMBL/GenBank/DDBJ whole genome shotgun (WGS) entry which is preliminary data.</text>
</comment>
<evidence type="ECO:0000256" key="6">
    <source>
        <dbReference type="RuleBase" id="RU363132"/>
    </source>
</evidence>
<sequence length="205" mass="23668">MPTDSSKLFGRERPLHDILGGGRVADILLWRNIKLSGGFITGLTLFWLLLEVAEYRFVTLLCYILLVAMFAILLIFQVAPLLNWSPPDIYEFKLPQSICESFFAEVNWFLQKFYKISSGKDWKLFFLAIVSLFFLSFIGSCFSPLNLIFIVIFGMQVSLPLYERYEMAVDNFALQGYHEVKKLCTEFVSTVLDKIPRGQAKEKDF</sequence>
<name>A0A978UNR7_ZIZJJ</name>
<keyword evidence="2 6" id="KW-0812">Transmembrane</keyword>
<accession>A0A978UNR7</accession>
<organism evidence="8 9">
    <name type="scientific">Ziziphus jujuba var. spinosa</name>
    <dbReference type="NCBI Taxonomy" id="714518"/>
    <lineage>
        <taxon>Eukaryota</taxon>
        <taxon>Viridiplantae</taxon>
        <taxon>Streptophyta</taxon>
        <taxon>Embryophyta</taxon>
        <taxon>Tracheophyta</taxon>
        <taxon>Spermatophyta</taxon>
        <taxon>Magnoliopsida</taxon>
        <taxon>eudicotyledons</taxon>
        <taxon>Gunneridae</taxon>
        <taxon>Pentapetalae</taxon>
        <taxon>rosids</taxon>
        <taxon>fabids</taxon>
        <taxon>Rosales</taxon>
        <taxon>Rhamnaceae</taxon>
        <taxon>Paliureae</taxon>
        <taxon>Ziziphus</taxon>
    </lineage>
</organism>
<dbReference type="EMBL" id="JAEACU010000010">
    <property type="protein sequence ID" value="KAH7516469.1"/>
    <property type="molecule type" value="Genomic_DNA"/>
</dbReference>